<evidence type="ECO:0000313" key="3">
    <source>
        <dbReference type="Proteomes" id="UP001337655"/>
    </source>
</evidence>
<dbReference type="GeneID" id="89924053"/>
<evidence type="ECO:0000313" key="2">
    <source>
        <dbReference type="EMBL" id="KAK5172586.1"/>
    </source>
</evidence>
<organism evidence="2 3">
    <name type="scientific">Saxophila tyrrhenica</name>
    <dbReference type="NCBI Taxonomy" id="1690608"/>
    <lineage>
        <taxon>Eukaryota</taxon>
        <taxon>Fungi</taxon>
        <taxon>Dikarya</taxon>
        <taxon>Ascomycota</taxon>
        <taxon>Pezizomycotina</taxon>
        <taxon>Dothideomycetes</taxon>
        <taxon>Dothideomycetidae</taxon>
        <taxon>Mycosphaerellales</taxon>
        <taxon>Extremaceae</taxon>
        <taxon>Saxophila</taxon>
    </lineage>
</organism>
<dbReference type="EMBL" id="JAVRRT010000004">
    <property type="protein sequence ID" value="KAK5172586.1"/>
    <property type="molecule type" value="Genomic_DNA"/>
</dbReference>
<reference evidence="2 3" key="1">
    <citation type="submission" date="2023-08" db="EMBL/GenBank/DDBJ databases">
        <title>Black Yeasts Isolated from many extreme environments.</title>
        <authorList>
            <person name="Coleine C."/>
            <person name="Stajich J.E."/>
            <person name="Selbmann L."/>
        </authorList>
    </citation>
    <scope>NUCLEOTIDE SEQUENCE [LARGE SCALE GENOMIC DNA]</scope>
    <source>
        <strain evidence="2 3">CCFEE 5935</strain>
    </source>
</reference>
<gene>
    <name evidence="2" type="ORF">LTR77_002706</name>
</gene>
<evidence type="ECO:0000256" key="1">
    <source>
        <dbReference type="SAM" id="MobiDB-lite"/>
    </source>
</evidence>
<feature type="region of interest" description="Disordered" evidence="1">
    <location>
        <begin position="1"/>
        <end position="23"/>
    </location>
</feature>
<sequence length="196" mass="23075">MLRHMKHVFSEAANPNGPPARMENETLRKPALRSLRCRYDKQSPEIIQSFLQSFSGLELVLLESSQPWDFDLKCLDGHLDSLRHLCISLGEDRVRGHEKWRPRVQDLTHMLRRAPNIQQLAIPFPTYEHETQYQQRSSWDRSYFTAIADLANLQVLRCLFWPRPMRYKGDVRGTYHRGLQSYAETTVNAFARLYTE</sequence>
<protein>
    <submittedName>
        <fullName evidence="2">Uncharacterized protein</fullName>
    </submittedName>
</protein>
<proteinExistence type="predicted"/>
<dbReference type="RefSeq" id="XP_064661304.1">
    <property type="nucleotide sequence ID" value="XM_064799965.1"/>
</dbReference>
<dbReference type="Proteomes" id="UP001337655">
    <property type="component" value="Unassembled WGS sequence"/>
</dbReference>
<keyword evidence="3" id="KW-1185">Reference proteome</keyword>
<name>A0AAV9PFZ9_9PEZI</name>
<dbReference type="AlphaFoldDB" id="A0AAV9PFZ9"/>
<accession>A0AAV9PFZ9</accession>
<comment type="caution">
    <text evidence="2">The sequence shown here is derived from an EMBL/GenBank/DDBJ whole genome shotgun (WGS) entry which is preliminary data.</text>
</comment>